<evidence type="ECO:0000256" key="3">
    <source>
        <dbReference type="ARBA" id="ARBA00023163"/>
    </source>
</evidence>
<dbReference type="SUPFAM" id="SSF46689">
    <property type="entry name" value="Homeodomain-like"/>
    <property type="match status" value="1"/>
</dbReference>
<evidence type="ECO:0000256" key="2">
    <source>
        <dbReference type="ARBA" id="ARBA00023125"/>
    </source>
</evidence>
<dbReference type="Proteomes" id="UP001186104">
    <property type="component" value="Unassembled WGS sequence"/>
</dbReference>
<evidence type="ECO:0000313" key="5">
    <source>
        <dbReference type="EMBL" id="MDV6301059.1"/>
    </source>
</evidence>
<dbReference type="SMART" id="SM00342">
    <property type="entry name" value="HTH_ARAC"/>
    <property type="match status" value="1"/>
</dbReference>
<dbReference type="InterPro" id="IPR035418">
    <property type="entry name" value="AraC-bd_2"/>
</dbReference>
<keyword evidence="6" id="KW-1185">Reference proteome</keyword>
<evidence type="ECO:0000256" key="1">
    <source>
        <dbReference type="ARBA" id="ARBA00023015"/>
    </source>
</evidence>
<proteinExistence type="predicted"/>
<dbReference type="RefSeq" id="WP_269594453.1">
    <property type="nucleotide sequence ID" value="NZ_JAWLKF010000001.1"/>
</dbReference>
<protein>
    <submittedName>
        <fullName evidence="5">Helix-turn-helix domain-containing protein</fullName>
    </submittedName>
</protein>
<dbReference type="InterPro" id="IPR050204">
    <property type="entry name" value="AraC_XylS_family_regulators"/>
</dbReference>
<dbReference type="InterPro" id="IPR009057">
    <property type="entry name" value="Homeodomain-like_sf"/>
</dbReference>
<feature type="domain" description="HTH araC/xylS-type" evidence="4">
    <location>
        <begin position="154"/>
        <end position="254"/>
    </location>
</feature>
<keyword evidence="2" id="KW-0238">DNA-binding</keyword>
<gene>
    <name evidence="5" type="ORF">R3P93_00640</name>
</gene>
<comment type="caution">
    <text evidence="5">The sequence shown here is derived from an EMBL/GenBank/DDBJ whole genome shotgun (WGS) entry which is preliminary data.</text>
</comment>
<accession>A0ABU4CUD0</accession>
<dbReference type="PANTHER" id="PTHR46796">
    <property type="entry name" value="HTH-TYPE TRANSCRIPTIONAL ACTIVATOR RHAS-RELATED"/>
    <property type="match status" value="1"/>
</dbReference>
<dbReference type="EMBL" id="JAWLKF010000001">
    <property type="protein sequence ID" value="MDV6301059.1"/>
    <property type="molecule type" value="Genomic_DNA"/>
</dbReference>
<organism evidence="5 6">
    <name type="scientific">Rhodococcus cerastii</name>
    <dbReference type="NCBI Taxonomy" id="908616"/>
    <lineage>
        <taxon>Bacteria</taxon>
        <taxon>Bacillati</taxon>
        <taxon>Actinomycetota</taxon>
        <taxon>Actinomycetes</taxon>
        <taxon>Mycobacteriales</taxon>
        <taxon>Nocardiaceae</taxon>
        <taxon>Rhodococcus</taxon>
    </lineage>
</organism>
<dbReference type="PROSITE" id="PS01124">
    <property type="entry name" value="HTH_ARAC_FAMILY_2"/>
    <property type="match status" value="1"/>
</dbReference>
<evidence type="ECO:0000313" key="6">
    <source>
        <dbReference type="Proteomes" id="UP001186104"/>
    </source>
</evidence>
<dbReference type="Gene3D" id="1.10.10.60">
    <property type="entry name" value="Homeodomain-like"/>
    <property type="match status" value="1"/>
</dbReference>
<dbReference type="Pfam" id="PF12833">
    <property type="entry name" value="HTH_18"/>
    <property type="match status" value="1"/>
</dbReference>
<dbReference type="PANTHER" id="PTHR46796:SF6">
    <property type="entry name" value="ARAC SUBFAMILY"/>
    <property type="match status" value="1"/>
</dbReference>
<keyword evidence="3" id="KW-0804">Transcription</keyword>
<evidence type="ECO:0000259" key="4">
    <source>
        <dbReference type="PROSITE" id="PS01124"/>
    </source>
</evidence>
<name>A0ABU4CUD0_9NOCA</name>
<reference evidence="5 6" key="1">
    <citation type="submission" date="2023-10" db="EMBL/GenBank/DDBJ databases">
        <title>Development of a sustainable strategy for remediation of hydrocarbon-contaminated territories based on the waste exchange concept.</title>
        <authorList>
            <person name="Krivoruchko A."/>
        </authorList>
    </citation>
    <scope>NUCLEOTIDE SEQUENCE [LARGE SCALE GENOMIC DNA]</scope>
    <source>
        <strain evidence="5 6">IEGM 1327</strain>
    </source>
</reference>
<sequence length="266" mass="29219">MDHGKREVARADEDVVFVNLQLDGHCTTTQDGRQCTVSRGEFAIVDSTRPYRLEFVEPGNDELWRVLSFRLPRPLLADVVGPSAATTARRFASSSGSARLLSSLMVETWRTDSSLQTAERQMIGAAHVDLLRAVLGGTQRRTGCSLETDEALRVSVVRYIDSRLAFGRVPATDAARHVGVSVRTLHALFERTGTTFGAVVREHRVEACRRELADSRDNRSIGTIAAAWGFSDSAHLAKTFRSRFGCSPVEYRALVQTGEVPQSAQG</sequence>
<dbReference type="Pfam" id="PF14525">
    <property type="entry name" value="AraC_binding_2"/>
    <property type="match status" value="1"/>
</dbReference>
<dbReference type="InterPro" id="IPR018060">
    <property type="entry name" value="HTH_AraC"/>
</dbReference>
<keyword evidence="1" id="KW-0805">Transcription regulation</keyword>